<sequence length="61" mass="7135">MDPWIITIAESNWSGEIIEGESYRRDENSIFDADQEKLVRQDHIALLCLPSHMKLFTLTEK</sequence>
<evidence type="ECO:0000313" key="2">
    <source>
        <dbReference type="Proteomes" id="UP000186905"/>
    </source>
</evidence>
<protein>
    <submittedName>
        <fullName evidence="1">Uncharacterized protein</fullName>
    </submittedName>
</protein>
<comment type="caution">
    <text evidence="1">The sequence shown here is derived from an EMBL/GenBank/DDBJ whole genome shotgun (WGS) entry which is preliminary data.</text>
</comment>
<organism evidence="1 2">
    <name type="scientific">Photobacterium proteolyticum</name>
    <dbReference type="NCBI Taxonomy" id="1903952"/>
    <lineage>
        <taxon>Bacteria</taxon>
        <taxon>Pseudomonadati</taxon>
        <taxon>Pseudomonadota</taxon>
        <taxon>Gammaproteobacteria</taxon>
        <taxon>Vibrionales</taxon>
        <taxon>Vibrionaceae</taxon>
        <taxon>Photobacterium</taxon>
    </lineage>
</organism>
<dbReference type="AlphaFoldDB" id="A0A1Q9GXD1"/>
<name>A0A1Q9GXD1_9GAMM</name>
<reference evidence="1 2" key="1">
    <citation type="submission" date="2016-09" db="EMBL/GenBank/DDBJ databases">
        <title>Photobacterium proteolyticum sp. nov. a protease producing bacterium isolated from ocean sediments of Laizhou Bay.</title>
        <authorList>
            <person name="Li Y."/>
        </authorList>
    </citation>
    <scope>NUCLEOTIDE SEQUENCE [LARGE SCALE GENOMIC DNA]</scope>
    <source>
        <strain evidence="1 2">13-12</strain>
    </source>
</reference>
<dbReference type="Proteomes" id="UP000186905">
    <property type="component" value="Unassembled WGS sequence"/>
</dbReference>
<keyword evidence="2" id="KW-1185">Reference proteome</keyword>
<dbReference type="STRING" id="1903952.BIT28_01050"/>
<proteinExistence type="predicted"/>
<accession>A0A1Q9GXD1</accession>
<gene>
    <name evidence="1" type="ORF">BIT28_01050</name>
</gene>
<evidence type="ECO:0000313" key="1">
    <source>
        <dbReference type="EMBL" id="OLQ79869.1"/>
    </source>
</evidence>
<dbReference type="EMBL" id="MJIL01000048">
    <property type="protein sequence ID" value="OLQ79869.1"/>
    <property type="molecule type" value="Genomic_DNA"/>
</dbReference>